<dbReference type="Gene3D" id="1.25.40.20">
    <property type="entry name" value="Ankyrin repeat-containing domain"/>
    <property type="match status" value="1"/>
</dbReference>
<dbReference type="InterPro" id="IPR027474">
    <property type="entry name" value="L-asparaginase_N"/>
</dbReference>
<dbReference type="InterPro" id="IPR036770">
    <property type="entry name" value="Ankyrin_rpt-contain_sf"/>
</dbReference>
<feature type="domain" description="Asparaginase/glutaminase C-terminal" evidence="5">
    <location>
        <begin position="269"/>
        <end position="394"/>
    </location>
</feature>
<dbReference type="Gene3D" id="3.40.50.1170">
    <property type="entry name" value="L-asparaginase, N-terminal domain"/>
    <property type="match status" value="1"/>
</dbReference>
<feature type="repeat" description="ANK" evidence="3">
    <location>
        <begin position="480"/>
        <end position="512"/>
    </location>
</feature>
<dbReference type="PIRSF" id="PIRSF001220">
    <property type="entry name" value="L-ASNase_gatD"/>
    <property type="match status" value="1"/>
</dbReference>
<evidence type="ECO:0000256" key="3">
    <source>
        <dbReference type="PROSITE-ProRule" id="PRU00023"/>
    </source>
</evidence>
<evidence type="ECO:0000313" key="6">
    <source>
        <dbReference type="EMBL" id="OLL21884.1"/>
    </source>
</evidence>
<dbReference type="Pfam" id="PF12796">
    <property type="entry name" value="Ank_2"/>
    <property type="match status" value="1"/>
</dbReference>
<evidence type="ECO:0000259" key="4">
    <source>
        <dbReference type="Pfam" id="PF00710"/>
    </source>
</evidence>
<dbReference type="PRINTS" id="PR00139">
    <property type="entry name" value="ASNGLNASE"/>
</dbReference>
<dbReference type="PANTHER" id="PTHR11707">
    <property type="entry name" value="L-ASPARAGINASE"/>
    <property type="match status" value="1"/>
</dbReference>
<dbReference type="PANTHER" id="PTHR11707:SF28">
    <property type="entry name" value="60 KDA LYSOPHOSPHOLIPASE"/>
    <property type="match status" value="1"/>
</dbReference>
<dbReference type="OrthoDB" id="542841at2759"/>
<dbReference type="SUPFAM" id="SSF53774">
    <property type="entry name" value="Glutaminase/Asparaginase"/>
    <property type="match status" value="1"/>
</dbReference>
<dbReference type="InterPro" id="IPR036152">
    <property type="entry name" value="Asp/glu_Ase-like_sf"/>
</dbReference>
<dbReference type="CDD" id="cd08963">
    <property type="entry name" value="L-asparaginase_I"/>
    <property type="match status" value="1"/>
</dbReference>
<dbReference type="GO" id="GO:0004067">
    <property type="term" value="F:asparaginase activity"/>
    <property type="evidence" value="ECO:0007669"/>
    <property type="project" value="UniProtKB-UniRule"/>
</dbReference>
<dbReference type="EMBL" id="LXFE01004208">
    <property type="protein sequence ID" value="OLL21884.1"/>
    <property type="molecule type" value="Genomic_DNA"/>
</dbReference>
<evidence type="ECO:0000313" key="7">
    <source>
        <dbReference type="Proteomes" id="UP000186594"/>
    </source>
</evidence>
<name>A0A1U7LGV4_NEOID</name>
<dbReference type="InterPro" id="IPR041725">
    <property type="entry name" value="L-asparaginase_I"/>
</dbReference>
<dbReference type="SUPFAM" id="SSF48403">
    <property type="entry name" value="Ankyrin repeat"/>
    <property type="match status" value="1"/>
</dbReference>
<dbReference type="PIRSF" id="PIRSF500176">
    <property type="entry name" value="L_ASNase"/>
    <property type="match status" value="1"/>
</dbReference>
<dbReference type="Pfam" id="PF00710">
    <property type="entry name" value="Asparaginase"/>
    <property type="match status" value="1"/>
</dbReference>
<sequence>MTLPSTFVLCVYTGGTIGMERSANGYIPRAHYLENYLASVPSFNESPYSNSTLRVLHKGEERNLKKLSTPLNAYGRKVEYCILEYDKLVDSSSITHDDWVSMATTIEDNYQWFDAFIILHGTDSMAYTSSALSYMLENLGKTIILTGSQVSLLLKCFLSTIQIPFSQLYNDAVNNLLGSLIITGSFVIPEVSVYFNHTLFRGNRYSYAPFPSLMASVTKISSTAFSAFESPNFPCLIPQSVTINPKWHLILRPQALSPFRVQSVLSGAVASLRLFPGMEVSMISSLLSSGIKGLVLETFGTGNTPQNNELFKAMQDVKDRIVIVNCTQCNPILFTKSERLGKSGSVNAFYASGIELQRAGVLCGYDLTLEAALTKLSYLLGKYPNDVSTIRKYMKNSIRGEMTITQATPRFRAPAQSLWEAVKAGDIEAAESGTSVDENEINVLDESGLTPLCLSISLFDEPMVRKLLSLGASVHLRTRTGHSPLFLASERGQNSIIQLLRSDGAHFHPEEMLFIIEKVKGAVKDDNVTAIKVWELAGVEIRQLRDDEGREISHWIEIFGARKVCEAWESCEDKEDLWGHTPVFYKERKLKENANRLKS</sequence>
<gene>
    <name evidence="6" type="ORF">NEOLI_000986</name>
</gene>
<dbReference type="PROSITE" id="PS51732">
    <property type="entry name" value="ASN_GLN_ASE_3"/>
    <property type="match status" value="1"/>
</dbReference>
<dbReference type="OMA" id="CDVGVIP"/>
<organism evidence="6 7">
    <name type="scientific">Neolecta irregularis (strain DAH-3)</name>
    <dbReference type="NCBI Taxonomy" id="1198029"/>
    <lineage>
        <taxon>Eukaryota</taxon>
        <taxon>Fungi</taxon>
        <taxon>Dikarya</taxon>
        <taxon>Ascomycota</taxon>
        <taxon>Taphrinomycotina</taxon>
        <taxon>Neolectales</taxon>
        <taxon>Neolectaceae</taxon>
        <taxon>Neolecta</taxon>
    </lineage>
</organism>
<dbReference type="PROSITE" id="PS50088">
    <property type="entry name" value="ANK_REPEAT"/>
    <property type="match status" value="2"/>
</dbReference>
<evidence type="ECO:0000256" key="1">
    <source>
        <dbReference type="ARBA" id="ARBA00012920"/>
    </source>
</evidence>
<keyword evidence="7" id="KW-1185">Reference proteome</keyword>
<dbReference type="Gene3D" id="3.40.50.40">
    <property type="match status" value="1"/>
</dbReference>
<dbReference type="Proteomes" id="UP000186594">
    <property type="component" value="Unassembled WGS sequence"/>
</dbReference>
<dbReference type="GO" id="GO:0009066">
    <property type="term" value="P:aspartate family amino acid metabolic process"/>
    <property type="evidence" value="ECO:0007669"/>
    <property type="project" value="UniProtKB-ARBA"/>
</dbReference>
<dbReference type="PROSITE" id="PS50297">
    <property type="entry name" value="ANK_REP_REGION"/>
    <property type="match status" value="1"/>
</dbReference>
<dbReference type="InterPro" id="IPR040919">
    <property type="entry name" value="Asparaginase_C"/>
</dbReference>
<dbReference type="AlphaFoldDB" id="A0A1U7LGV4"/>
<dbReference type="InterPro" id="IPR002110">
    <property type="entry name" value="Ankyrin_rpt"/>
</dbReference>
<protein>
    <recommendedName>
        <fullName evidence="1">asparaginase</fullName>
        <ecNumber evidence="1">3.5.1.1</ecNumber>
    </recommendedName>
</protein>
<keyword evidence="3" id="KW-0040">ANK repeat</keyword>
<dbReference type="EC" id="3.5.1.1" evidence="1"/>
<evidence type="ECO:0000259" key="5">
    <source>
        <dbReference type="Pfam" id="PF17763"/>
    </source>
</evidence>
<dbReference type="SFLD" id="SFLDS00057">
    <property type="entry name" value="Glutaminase/Asparaginase"/>
    <property type="match status" value="1"/>
</dbReference>
<keyword evidence="2" id="KW-0378">Hydrolase</keyword>
<dbReference type="FunFam" id="3.40.50.40:FF:000001">
    <property type="entry name" value="L-asparaginase 1"/>
    <property type="match status" value="1"/>
</dbReference>
<dbReference type="InterPro" id="IPR027473">
    <property type="entry name" value="L-asparaginase_C"/>
</dbReference>
<dbReference type="Pfam" id="PF17763">
    <property type="entry name" value="Asparaginase_C"/>
    <property type="match status" value="1"/>
</dbReference>
<evidence type="ECO:0000256" key="2">
    <source>
        <dbReference type="ARBA" id="ARBA00022801"/>
    </source>
</evidence>
<dbReference type="STRING" id="1198029.A0A1U7LGV4"/>
<dbReference type="SMART" id="SM00248">
    <property type="entry name" value="ANK"/>
    <property type="match status" value="2"/>
</dbReference>
<dbReference type="SMART" id="SM00870">
    <property type="entry name" value="Asparaginase"/>
    <property type="match status" value="1"/>
</dbReference>
<proteinExistence type="predicted"/>
<dbReference type="InterPro" id="IPR037152">
    <property type="entry name" value="L-asparaginase_N_sf"/>
</dbReference>
<feature type="domain" description="L-asparaginase N-terminal" evidence="4">
    <location>
        <begin position="8"/>
        <end position="238"/>
    </location>
</feature>
<feature type="repeat" description="ANK" evidence="3">
    <location>
        <begin position="447"/>
        <end position="479"/>
    </location>
</feature>
<dbReference type="InterPro" id="IPR006034">
    <property type="entry name" value="Asparaginase/glutaminase-like"/>
</dbReference>
<reference evidence="6 7" key="1">
    <citation type="submission" date="2016-04" db="EMBL/GenBank/DDBJ databases">
        <title>Evolutionary innovation and constraint leading to complex multicellularity in the Ascomycota.</title>
        <authorList>
            <person name="Cisse O."/>
            <person name="Nguyen A."/>
            <person name="Hewitt D.A."/>
            <person name="Jedd G."/>
            <person name="Stajich J.E."/>
        </authorList>
    </citation>
    <scope>NUCLEOTIDE SEQUENCE [LARGE SCALE GENOMIC DNA]</scope>
    <source>
        <strain evidence="6 7">DAH-3</strain>
    </source>
</reference>
<comment type="caution">
    <text evidence="6">The sequence shown here is derived from an EMBL/GenBank/DDBJ whole genome shotgun (WGS) entry which is preliminary data.</text>
</comment>
<accession>A0A1U7LGV4</accession>